<reference evidence="3 4" key="1">
    <citation type="journal article" date="2023" name="BMC Biotechnol.">
        <title>Vitis rotundifolia cv Carlos genome sequencing.</title>
        <authorList>
            <person name="Huff M."/>
            <person name="Hulse-Kemp A."/>
            <person name="Scheffler B."/>
            <person name="Youngblood R."/>
            <person name="Simpson S."/>
            <person name="Babiker E."/>
            <person name="Staton M."/>
        </authorList>
    </citation>
    <scope>NUCLEOTIDE SEQUENCE [LARGE SCALE GENOMIC DNA]</scope>
    <source>
        <tissue evidence="3">Leaf</tissue>
    </source>
</reference>
<dbReference type="Proteomes" id="UP001168098">
    <property type="component" value="Unassembled WGS sequence"/>
</dbReference>
<sequence>MRPISTPKRLSPKKEVPKPDSKPVKIGLEGGGCPLGTVPIRRTSKDDLIRAKLHSEMYASKIDRPAGTHSAVAGTTTKIDYDGVGGTLNVWNLPAKAPQYTSGRIKIKNGDESLETGWTVNPGLYGDSRTRMYIYTNAGQLHCFNTQCGGYVQVRKDLPVDMVLEPVSTYGGEQYSKTFSIYQDVANGNWWLKLNDNRTDIGFWPKQIFTNLGDTATDADWGGEVFSPPDVPSPGMGSGHVLKLDTRYDAYSVHTNLVVNNTIMNPDDLIPIADVNNFTVSNRGDVGGDVHYLILYGGPGGVTGN</sequence>
<feature type="compositionally biased region" description="Basic and acidic residues" evidence="1">
    <location>
        <begin position="12"/>
        <end position="23"/>
    </location>
</feature>
<name>A0AA39E4B2_VITRO</name>
<evidence type="ECO:0000259" key="2">
    <source>
        <dbReference type="PROSITE" id="PS52045"/>
    </source>
</evidence>
<comment type="caution">
    <text evidence="3">The sequence shown here is derived from an EMBL/GenBank/DDBJ whole genome shotgun (WGS) entry which is preliminary data.</text>
</comment>
<accession>A0AA39E4B2</accession>
<protein>
    <recommendedName>
        <fullName evidence="2">Neprosin PEP catalytic domain-containing protein</fullName>
    </recommendedName>
</protein>
<feature type="region of interest" description="Disordered" evidence="1">
    <location>
        <begin position="1"/>
        <end position="26"/>
    </location>
</feature>
<dbReference type="AlphaFoldDB" id="A0AA39E4B2"/>
<evidence type="ECO:0000313" key="4">
    <source>
        <dbReference type="Proteomes" id="UP001168098"/>
    </source>
</evidence>
<dbReference type="InterPro" id="IPR004314">
    <property type="entry name" value="Neprosin"/>
</dbReference>
<dbReference type="PROSITE" id="PS52045">
    <property type="entry name" value="NEPROSIN_PEP_CD"/>
    <property type="match status" value="1"/>
</dbReference>
<evidence type="ECO:0000313" key="3">
    <source>
        <dbReference type="EMBL" id="KAJ9706584.1"/>
    </source>
</evidence>
<organism evidence="3 4">
    <name type="scientific">Vitis rotundifolia</name>
    <name type="common">Muscadine grape</name>
    <dbReference type="NCBI Taxonomy" id="103349"/>
    <lineage>
        <taxon>Eukaryota</taxon>
        <taxon>Viridiplantae</taxon>
        <taxon>Streptophyta</taxon>
        <taxon>Embryophyta</taxon>
        <taxon>Tracheophyta</taxon>
        <taxon>Spermatophyta</taxon>
        <taxon>Magnoliopsida</taxon>
        <taxon>eudicotyledons</taxon>
        <taxon>Gunneridae</taxon>
        <taxon>Pentapetalae</taxon>
        <taxon>rosids</taxon>
        <taxon>Vitales</taxon>
        <taxon>Vitaceae</taxon>
        <taxon>Viteae</taxon>
        <taxon>Vitis</taxon>
    </lineage>
</organism>
<evidence type="ECO:0000256" key="1">
    <source>
        <dbReference type="SAM" id="MobiDB-lite"/>
    </source>
</evidence>
<gene>
    <name evidence="3" type="ORF">PVL29_001854</name>
</gene>
<dbReference type="Pfam" id="PF03080">
    <property type="entry name" value="Neprosin"/>
    <property type="match status" value="1"/>
</dbReference>
<dbReference type="InterPro" id="IPR053168">
    <property type="entry name" value="Glutamic_endopeptidase"/>
</dbReference>
<proteinExistence type="predicted"/>
<dbReference type="Gene3D" id="3.90.1320.10">
    <property type="entry name" value="Outer-capsid protein sigma 3, large lobe"/>
    <property type="match status" value="1"/>
</dbReference>
<dbReference type="PANTHER" id="PTHR31589">
    <property type="entry name" value="PROTEIN, PUTATIVE (DUF239)-RELATED-RELATED"/>
    <property type="match status" value="1"/>
</dbReference>
<keyword evidence="4" id="KW-1185">Reference proteome</keyword>
<dbReference type="PANTHER" id="PTHR31589:SF223">
    <property type="entry name" value="PROTEIN, PUTATIVE (DUF239)-RELATED"/>
    <property type="match status" value="1"/>
</dbReference>
<feature type="domain" description="Neprosin PEP catalytic" evidence="2">
    <location>
        <begin position="63"/>
        <end position="303"/>
    </location>
</feature>
<dbReference type="EMBL" id="JARBHA010000002">
    <property type="protein sequence ID" value="KAJ9706584.1"/>
    <property type="molecule type" value="Genomic_DNA"/>
</dbReference>